<feature type="compositionally biased region" description="Low complexity" evidence="2">
    <location>
        <begin position="807"/>
        <end position="826"/>
    </location>
</feature>
<feature type="region of interest" description="Disordered" evidence="2">
    <location>
        <begin position="718"/>
        <end position="746"/>
    </location>
</feature>
<dbReference type="CTD" id="55231"/>
<accession>A0A914B585</accession>
<evidence type="ECO:0000313" key="4">
    <source>
        <dbReference type="Proteomes" id="UP000887568"/>
    </source>
</evidence>
<protein>
    <recommendedName>
        <fullName evidence="5">Coiled-coil domain-containing protein 87</fullName>
    </recommendedName>
</protein>
<keyword evidence="4" id="KW-1185">Reference proteome</keyword>
<dbReference type="Proteomes" id="UP000887568">
    <property type="component" value="Unplaced"/>
</dbReference>
<organism evidence="3 4">
    <name type="scientific">Patiria miniata</name>
    <name type="common">Bat star</name>
    <name type="synonym">Asterina miniata</name>
    <dbReference type="NCBI Taxonomy" id="46514"/>
    <lineage>
        <taxon>Eukaryota</taxon>
        <taxon>Metazoa</taxon>
        <taxon>Echinodermata</taxon>
        <taxon>Eleutherozoa</taxon>
        <taxon>Asterozoa</taxon>
        <taxon>Asteroidea</taxon>
        <taxon>Valvatacea</taxon>
        <taxon>Valvatida</taxon>
        <taxon>Asterinidae</taxon>
        <taxon>Patiria</taxon>
    </lineage>
</organism>
<dbReference type="OrthoDB" id="67750at2759"/>
<feature type="coiled-coil region" evidence="1">
    <location>
        <begin position="427"/>
        <end position="454"/>
    </location>
</feature>
<dbReference type="PANTHER" id="PTHR16078">
    <property type="entry name" value="COILED-COIL DOMAIN-CONTAINING PROTEIN 87"/>
    <property type="match status" value="1"/>
</dbReference>
<dbReference type="RefSeq" id="XP_038071406.1">
    <property type="nucleotide sequence ID" value="XM_038215478.1"/>
</dbReference>
<dbReference type="EnsemblMetazoa" id="XM_038215479.1">
    <property type="protein sequence ID" value="XP_038071407.1"/>
    <property type="gene ID" value="LOC119740237"/>
</dbReference>
<dbReference type="InterPro" id="IPR037383">
    <property type="entry name" value="CCDC87"/>
</dbReference>
<dbReference type="RefSeq" id="XP_038071407.1">
    <property type="nucleotide sequence ID" value="XM_038215479.1"/>
</dbReference>
<dbReference type="OMA" id="GEWDWNT"/>
<reference evidence="3" key="1">
    <citation type="submission" date="2022-11" db="UniProtKB">
        <authorList>
            <consortium name="EnsemblMetazoa"/>
        </authorList>
    </citation>
    <scope>IDENTIFICATION</scope>
</reference>
<proteinExistence type="predicted"/>
<name>A0A914B585_PATMI</name>
<feature type="region of interest" description="Disordered" evidence="2">
    <location>
        <begin position="765"/>
        <end position="871"/>
    </location>
</feature>
<sequence>MATVEGDSKSWSNAQALQKKEELYTMGKLGFGTRDLQKRYEDILGPLTLFAPYFHEKAAEKVELDIERPVTPIDESIKTPPTTFSQLAKLIRRRIAAKPEVTHITMEDQHTLAGIIMGEVNCIWPDLRRQVDDPFLTANENKELQRRITVHIVTVCEQLFLHYVEKAKILDERGVFSKRANMSRLNAQLSLDANKFLNILAVRRHIVADIRGVLSDSEEEYPDDAPPEEEVAPLSYQKLIETSRPKRKKRYRQTVDREVRDLNRQMPAIQSHKVLDYLPDVDILQRGLLEQNSAQRRASIHAARMQGEKEAHRRRSIMDQERKPVFHRKMRRAKSLEVFPVETIFEDLGIEYNTVHKRRPSLEFDPKLPEKPKTTEEDVSKSKDSREYFQQDLKKLSRYRSARDEGKDEQLAEDEDLPPLLQAISLTDRADARREELRKQLKKIEEERAIQERNERIEISEPTHPQPATVTTRMPNKSVVRTSDVRVSERVSLSSITLKLNTTVFNELNDDVNGNTIKKLDSNLFRGQEINEVYREIMKTLSTDHLAYDQDKFMEQSSSYHALANHTILASSMLQKRGQDRVLNPVLTKTETPPWGDDREEWSKSPIFNATFAKKPTAQQGYTLATSTLLESLTPNINLGGGTPGQDLAGTSSGGLDLDATAMGKPVSQGLMDDRNARSYASWLAWWKNTISCDDYTKYLSTQETDFLGAVFHMYESDDDEGDANKSDKDVLSSSKMAKQRDRDERLKELKNQKTDFQSGMWNVNSVLMGGLGKDPEVEEEEEEPEESEGTDSRARSRRAHSRYLLRTTSRGSAKSTTSSVSKSATLKVPGSRGGDGGKRSVSRLSSRATMRDLTSRLSSTKSLQTSAVPEPLTSQDRLEAIWTSLQMPDNLKLDMAIKYSSDDHMDKLESAIDAWELATEVILQREAILTRLETFERLASDPDRFFQKGHRGSSVARLKEARQRSELYTRLHDLDVHVRDKVQLVHKKFADVPTFQGRPYLNKMKVDCTEMLYWLQQERRQYALDHSTLAQGVKLPVADLSSLSSVTASSTA</sequence>
<evidence type="ECO:0008006" key="5">
    <source>
        <dbReference type="Google" id="ProtNLM"/>
    </source>
</evidence>
<dbReference type="GeneID" id="119740237"/>
<feature type="compositionally biased region" description="Acidic residues" evidence="2">
    <location>
        <begin position="777"/>
        <end position="790"/>
    </location>
</feature>
<dbReference type="AlphaFoldDB" id="A0A914B585"/>
<keyword evidence="1" id="KW-0175">Coiled coil</keyword>
<evidence type="ECO:0000256" key="2">
    <source>
        <dbReference type="SAM" id="MobiDB-lite"/>
    </source>
</evidence>
<dbReference type="EnsemblMetazoa" id="XM_038215478.1">
    <property type="protein sequence ID" value="XP_038071406.1"/>
    <property type="gene ID" value="LOC119740237"/>
</dbReference>
<dbReference type="Gene3D" id="1.20.58.1520">
    <property type="match status" value="1"/>
</dbReference>
<feature type="compositionally biased region" description="Polar residues" evidence="2">
    <location>
        <begin position="856"/>
        <end position="871"/>
    </location>
</feature>
<feature type="region of interest" description="Disordered" evidence="2">
    <location>
        <begin position="362"/>
        <end position="387"/>
    </location>
</feature>
<evidence type="ECO:0000313" key="3">
    <source>
        <dbReference type="EnsemblMetazoa" id="XP_038071406.1"/>
    </source>
</evidence>
<dbReference type="PANTHER" id="PTHR16078:SF1">
    <property type="entry name" value="COILED-COIL DOMAIN-CONTAINING PROTEIN 87"/>
    <property type="match status" value="1"/>
</dbReference>
<evidence type="ECO:0000256" key="1">
    <source>
        <dbReference type="SAM" id="Coils"/>
    </source>
</evidence>